<sequence length="216" mass="25195">MKTILLQLIVYLYCFTLNSQDDKDYGKADLEFWQMDSYYTMVDGEMKEKSYEKQYEKNVVFTASDYEHWYNEERQVYYHIIQLTHHSEEVRSGNQNLLIDRRIRIIVPDQLWKVGSTFTVDIAGAPNYPQDGAWASFGVSNPDPASSMYGETAWSYWGKYMDNGGKMGQLVITKNDEKAISGTFYFEAGFNGWKENRPEFKNAKITNASFNVYLDK</sequence>
<dbReference type="AlphaFoldDB" id="A0A6N9NKI5"/>
<dbReference type="RefSeq" id="WP_160632652.1">
    <property type="nucleotide sequence ID" value="NZ_WWNE01000005.1"/>
</dbReference>
<keyword evidence="2" id="KW-1185">Reference proteome</keyword>
<dbReference type="EMBL" id="WWNE01000005">
    <property type="protein sequence ID" value="NBG65710.1"/>
    <property type="molecule type" value="Genomic_DNA"/>
</dbReference>
<proteinExistence type="predicted"/>
<accession>A0A6N9NKI5</accession>
<gene>
    <name evidence="1" type="ORF">GQN54_06245</name>
</gene>
<evidence type="ECO:0000313" key="2">
    <source>
        <dbReference type="Proteomes" id="UP000470771"/>
    </source>
</evidence>
<organism evidence="1 2">
    <name type="scientific">Acidiluteibacter ferrifornacis</name>
    <dbReference type="NCBI Taxonomy" id="2692424"/>
    <lineage>
        <taxon>Bacteria</taxon>
        <taxon>Pseudomonadati</taxon>
        <taxon>Bacteroidota</taxon>
        <taxon>Flavobacteriia</taxon>
        <taxon>Flavobacteriales</taxon>
        <taxon>Cryomorphaceae</taxon>
        <taxon>Acidiluteibacter</taxon>
    </lineage>
</organism>
<protein>
    <submittedName>
        <fullName evidence="1">Uncharacterized protein</fullName>
    </submittedName>
</protein>
<reference evidence="1 2" key="1">
    <citation type="submission" date="2019-12" db="EMBL/GenBank/DDBJ databases">
        <authorList>
            <person name="Zhao J."/>
        </authorList>
    </citation>
    <scope>NUCLEOTIDE SEQUENCE [LARGE SCALE GENOMIC DNA]</scope>
    <source>
        <strain evidence="1 2">S-15</strain>
    </source>
</reference>
<evidence type="ECO:0000313" key="1">
    <source>
        <dbReference type="EMBL" id="NBG65710.1"/>
    </source>
</evidence>
<dbReference type="Proteomes" id="UP000470771">
    <property type="component" value="Unassembled WGS sequence"/>
</dbReference>
<comment type="caution">
    <text evidence="1">The sequence shown here is derived from an EMBL/GenBank/DDBJ whole genome shotgun (WGS) entry which is preliminary data.</text>
</comment>
<name>A0A6N9NKI5_9FLAO</name>